<evidence type="ECO:0000256" key="1">
    <source>
        <dbReference type="ARBA" id="ARBA00004239"/>
    </source>
</evidence>
<feature type="domain" description="Peptidase S1" evidence="9">
    <location>
        <begin position="41"/>
        <end position="282"/>
    </location>
</feature>
<dbReference type="Proteomes" id="UP000504635">
    <property type="component" value="Unplaced"/>
</dbReference>
<evidence type="ECO:0000256" key="6">
    <source>
        <dbReference type="ARBA" id="ARBA00023157"/>
    </source>
</evidence>
<dbReference type="InterPro" id="IPR001254">
    <property type="entry name" value="Trypsin_dom"/>
</dbReference>
<evidence type="ECO:0000256" key="3">
    <source>
        <dbReference type="ARBA" id="ARBA00022670"/>
    </source>
</evidence>
<dbReference type="InParanoid" id="A0A6J2XFP1"/>
<keyword evidence="3 7" id="KW-0645">Protease</keyword>
<proteinExistence type="inferred from homology"/>
<dbReference type="GeneID" id="115877957"/>
<dbReference type="GO" id="GO:0004252">
    <property type="term" value="F:serine-type endopeptidase activity"/>
    <property type="evidence" value="ECO:0007669"/>
    <property type="project" value="InterPro"/>
</dbReference>
<dbReference type="InterPro" id="IPR050430">
    <property type="entry name" value="Peptidase_S1"/>
</dbReference>
<dbReference type="FunFam" id="2.40.10.10:FF:000036">
    <property type="entry name" value="Trypsin beta"/>
    <property type="match status" value="2"/>
</dbReference>
<dbReference type="SMART" id="SM00020">
    <property type="entry name" value="Tryp_SPc"/>
    <property type="match status" value="2"/>
</dbReference>
<dbReference type="PROSITE" id="PS50240">
    <property type="entry name" value="TRYPSIN_DOM"/>
    <property type="match status" value="2"/>
</dbReference>
<dbReference type="InterPro" id="IPR009003">
    <property type="entry name" value="Peptidase_S1_PA"/>
</dbReference>
<dbReference type="PANTHER" id="PTHR24276">
    <property type="entry name" value="POLYSERASE-RELATED"/>
    <property type="match status" value="1"/>
</dbReference>
<dbReference type="OrthoDB" id="10061449at2759"/>
<feature type="domain" description="Peptidase S1" evidence="9">
    <location>
        <begin position="335"/>
        <end position="576"/>
    </location>
</feature>
<comment type="subcellular location">
    <subcellularLocation>
        <location evidence="1">Secreted</location>
        <location evidence="1">Extracellular space</location>
    </subcellularLocation>
</comment>
<dbReference type="KEGG" id="soy:115877957"/>
<dbReference type="PANTHER" id="PTHR24276:SF95">
    <property type="entry name" value="PEPTIDASE S1 DOMAIN-CONTAINING PROTEIN"/>
    <property type="match status" value="1"/>
</dbReference>
<keyword evidence="4 7" id="KW-0378">Hydrolase</keyword>
<dbReference type="RefSeq" id="XP_030750168.1">
    <property type="nucleotide sequence ID" value="XM_030894308.1"/>
</dbReference>
<name>A0A6J2XFP1_SITOR</name>
<dbReference type="InterPro" id="IPR033116">
    <property type="entry name" value="TRYPSIN_SER"/>
</dbReference>
<gene>
    <name evidence="11" type="primary">LOC115877957</name>
</gene>
<dbReference type="PROSITE" id="PS00134">
    <property type="entry name" value="TRYPSIN_HIS"/>
    <property type="match status" value="2"/>
</dbReference>
<evidence type="ECO:0000256" key="5">
    <source>
        <dbReference type="ARBA" id="ARBA00022825"/>
    </source>
</evidence>
<dbReference type="CDD" id="cd00190">
    <property type="entry name" value="Tryp_SPc"/>
    <property type="match status" value="2"/>
</dbReference>
<feature type="signal peptide" evidence="8">
    <location>
        <begin position="1"/>
        <end position="16"/>
    </location>
</feature>
<dbReference type="Pfam" id="PF00089">
    <property type="entry name" value="Trypsin"/>
    <property type="match status" value="2"/>
</dbReference>
<dbReference type="InterPro" id="IPR001314">
    <property type="entry name" value="Peptidase_S1A"/>
</dbReference>
<dbReference type="PRINTS" id="PR00722">
    <property type="entry name" value="CHYMOTRYPSIN"/>
</dbReference>
<dbReference type="InterPro" id="IPR018114">
    <property type="entry name" value="TRYPSIN_HIS"/>
</dbReference>
<dbReference type="FunFam" id="2.40.10.10:FF:000068">
    <property type="entry name" value="transmembrane protease serine 2"/>
    <property type="match status" value="2"/>
</dbReference>
<evidence type="ECO:0000313" key="11">
    <source>
        <dbReference type="RefSeq" id="XP_030750168.1"/>
    </source>
</evidence>
<evidence type="ECO:0000256" key="7">
    <source>
        <dbReference type="RuleBase" id="RU363034"/>
    </source>
</evidence>
<dbReference type="GO" id="GO:0006508">
    <property type="term" value="P:proteolysis"/>
    <property type="evidence" value="ECO:0007669"/>
    <property type="project" value="UniProtKB-KW"/>
</dbReference>
<evidence type="ECO:0000256" key="2">
    <source>
        <dbReference type="ARBA" id="ARBA00007664"/>
    </source>
</evidence>
<reference evidence="11" key="1">
    <citation type="submission" date="2025-08" db="UniProtKB">
        <authorList>
            <consortium name="RefSeq"/>
        </authorList>
    </citation>
    <scope>IDENTIFICATION</scope>
    <source>
        <tissue evidence="11">Gonads</tissue>
    </source>
</reference>
<dbReference type="Gene3D" id="2.40.10.10">
    <property type="entry name" value="Trypsin-like serine proteases"/>
    <property type="match status" value="2"/>
</dbReference>
<keyword evidence="6" id="KW-1015">Disulfide bond</keyword>
<evidence type="ECO:0000259" key="9">
    <source>
        <dbReference type="PROSITE" id="PS50240"/>
    </source>
</evidence>
<protein>
    <submittedName>
        <fullName evidence="11">Acrosin-like</fullName>
    </submittedName>
</protein>
<comment type="similarity">
    <text evidence="2">Belongs to the peptidase S1 family.</text>
</comment>
<organism evidence="10 11">
    <name type="scientific">Sitophilus oryzae</name>
    <name type="common">Rice weevil</name>
    <name type="synonym">Curculio oryzae</name>
    <dbReference type="NCBI Taxonomy" id="7048"/>
    <lineage>
        <taxon>Eukaryota</taxon>
        <taxon>Metazoa</taxon>
        <taxon>Ecdysozoa</taxon>
        <taxon>Arthropoda</taxon>
        <taxon>Hexapoda</taxon>
        <taxon>Insecta</taxon>
        <taxon>Pterygota</taxon>
        <taxon>Neoptera</taxon>
        <taxon>Endopterygota</taxon>
        <taxon>Coleoptera</taxon>
        <taxon>Polyphaga</taxon>
        <taxon>Cucujiformia</taxon>
        <taxon>Curculionidae</taxon>
        <taxon>Dryophthorinae</taxon>
        <taxon>Sitophilus</taxon>
    </lineage>
</organism>
<sequence>MKVLLILAVVVVAALADTGYIQPEFYPAVPREYSNSSDLRIVAGSNAARNQFPYQISLRVISGSSLFHICGGSILSQRWVLTAAHCTQYAANQFRVTAGILLQTDSGIANQQTVSVSYYVNHASYPGGSTVSANDISVIRLASLLTYGVNVQPIALPVAGAVPSGTAVVSGWGSLGPPTNSAPNNLQFVNLPILAKAQCASVIAQLSGSNNPFRSALNVCTTTRSSSSREAVCSGDSGGPLVVNSRLVGVVSWGYSPCGNPGFPSVYVDTAAYISWIQQNTNNLSNYTLTLTLANMKVLLVLATVVVAALADGYIQPELYPVVPRQYSNSTDLKIVSGSNAVRNQFPYQISLRVVSGNALFHICGGSILSQRWVLSAAHCTQYAASQLRVTAGILLQTDSGIANQQTVAVASFVNHAGYPGGNVVAANDISVIRLASLLTYGVNVQPIALPVAGAVPSGTSVVSGWGSLGPPTNASPNNLQFVNVPILAKDQCANVIRQLSGIINPFRSALNVCTTTRAASSIEAVCSGDSGGPLVVNSRVVGIVSWGYSPCGNAGFPSVYVDTAAYIAWILQNTNNLSN</sequence>
<keyword evidence="5 7" id="KW-0720">Serine protease</keyword>
<dbReference type="InterPro" id="IPR043504">
    <property type="entry name" value="Peptidase_S1_PA_chymotrypsin"/>
</dbReference>
<evidence type="ECO:0000256" key="8">
    <source>
        <dbReference type="SAM" id="SignalP"/>
    </source>
</evidence>
<dbReference type="PROSITE" id="PS00135">
    <property type="entry name" value="TRYPSIN_SER"/>
    <property type="match status" value="2"/>
</dbReference>
<evidence type="ECO:0000256" key="4">
    <source>
        <dbReference type="ARBA" id="ARBA00022801"/>
    </source>
</evidence>
<evidence type="ECO:0000313" key="10">
    <source>
        <dbReference type="Proteomes" id="UP000504635"/>
    </source>
</evidence>
<accession>A0A6J2XFP1</accession>
<dbReference type="SUPFAM" id="SSF50494">
    <property type="entry name" value="Trypsin-like serine proteases"/>
    <property type="match status" value="2"/>
</dbReference>
<feature type="chain" id="PRO_5026828983" evidence="8">
    <location>
        <begin position="17"/>
        <end position="580"/>
    </location>
</feature>
<keyword evidence="8" id="KW-0732">Signal</keyword>
<keyword evidence="10" id="KW-1185">Reference proteome</keyword>
<dbReference type="GO" id="GO:0005576">
    <property type="term" value="C:extracellular region"/>
    <property type="evidence" value="ECO:0007669"/>
    <property type="project" value="UniProtKB-SubCell"/>
</dbReference>
<dbReference type="AlphaFoldDB" id="A0A6J2XFP1"/>